<dbReference type="EMBL" id="JAUOEL010000001">
    <property type="protein sequence ID" value="MDO5973513.1"/>
    <property type="molecule type" value="Genomic_DNA"/>
</dbReference>
<dbReference type="SUPFAM" id="SSF88659">
    <property type="entry name" value="Sigma3 and sigma4 domains of RNA polymerase sigma factors"/>
    <property type="match status" value="1"/>
</dbReference>
<accession>A0ABT8WK31</accession>
<keyword evidence="8" id="KW-1185">Reference proteome</keyword>
<evidence type="ECO:0000256" key="1">
    <source>
        <dbReference type="ARBA" id="ARBA00010641"/>
    </source>
</evidence>
<dbReference type="InterPro" id="IPR014284">
    <property type="entry name" value="RNA_pol_sigma-70_dom"/>
</dbReference>
<dbReference type="InterPro" id="IPR036388">
    <property type="entry name" value="WH-like_DNA-bd_sf"/>
</dbReference>
<evidence type="ECO:0000256" key="4">
    <source>
        <dbReference type="ARBA" id="ARBA00023163"/>
    </source>
</evidence>
<keyword evidence="4" id="KW-0804">Transcription</keyword>
<dbReference type="InterPro" id="IPR013325">
    <property type="entry name" value="RNA_pol_sigma_r2"/>
</dbReference>
<evidence type="ECO:0000259" key="6">
    <source>
        <dbReference type="Pfam" id="PF08281"/>
    </source>
</evidence>
<feature type="domain" description="RNA polymerase sigma-70 region 2" evidence="5">
    <location>
        <begin position="34"/>
        <end position="100"/>
    </location>
</feature>
<sequence length="207" mass="24072">MLTPSLNKVLHKFANDIVLIQALKKGDSDAYTFLVNSFHQKLCIYAYNLTNNYDLTEDIVQNVFISFWKNKHRLKDDFVIKSYLYRSVYNEFINQYRKQKPISPLEQEHIEGLNAIVENEDGESLEILIKLVKQEIENLPPKCKQTFILSKQEGLSNIEIAEYMNISLKSVEAHITQAFKLIRKKVGEKAHCILFLLFGTPKNVLTF</sequence>
<dbReference type="NCBIfam" id="TIGR02937">
    <property type="entry name" value="sigma70-ECF"/>
    <property type="match status" value="1"/>
</dbReference>
<dbReference type="InterPro" id="IPR013324">
    <property type="entry name" value="RNA_pol_sigma_r3/r4-like"/>
</dbReference>
<comment type="caution">
    <text evidence="7">The sequence shown here is derived from an EMBL/GenBank/DDBJ whole genome shotgun (WGS) entry which is preliminary data.</text>
</comment>
<dbReference type="SUPFAM" id="SSF88946">
    <property type="entry name" value="Sigma2 domain of RNA polymerase sigma factors"/>
    <property type="match status" value="1"/>
</dbReference>
<keyword evidence="2" id="KW-0805">Transcription regulation</keyword>
<dbReference type="RefSeq" id="WP_303300607.1">
    <property type="nucleotide sequence ID" value="NZ_BAABDA010000042.1"/>
</dbReference>
<dbReference type="Gene3D" id="1.10.10.10">
    <property type="entry name" value="Winged helix-like DNA-binding domain superfamily/Winged helix DNA-binding domain"/>
    <property type="match status" value="1"/>
</dbReference>
<name>A0ABT8WK31_9FLAO</name>
<gene>
    <name evidence="7" type="ORF">Q4Q40_04880</name>
</gene>
<dbReference type="Pfam" id="PF04542">
    <property type="entry name" value="Sigma70_r2"/>
    <property type="match status" value="1"/>
</dbReference>
<evidence type="ECO:0000259" key="5">
    <source>
        <dbReference type="Pfam" id="PF04542"/>
    </source>
</evidence>
<evidence type="ECO:0000256" key="2">
    <source>
        <dbReference type="ARBA" id="ARBA00023015"/>
    </source>
</evidence>
<evidence type="ECO:0000313" key="7">
    <source>
        <dbReference type="EMBL" id="MDO5973513.1"/>
    </source>
</evidence>
<proteinExistence type="inferred from homology"/>
<evidence type="ECO:0000256" key="3">
    <source>
        <dbReference type="ARBA" id="ARBA00023082"/>
    </source>
</evidence>
<dbReference type="PANTHER" id="PTHR43133">
    <property type="entry name" value="RNA POLYMERASE ECF-TYPE SIGMA FACTO"/>
    <property type="match status" value="1"/>
</dbReference>
<evidence type="ECO:0000313" key="8">
    <source>
        <dbReference type="Proteomes" id="UP001176806"/>
    </source>
</evidence>
<feature type="domain" description="RNA polymerase sigma factor 70 region 4 type 2" evidence="6">
    <location>
        <begin position="132"/>
        <end position="180"/>
    </location>
</feature>
<dbReference type="InterPro" id="IPR013249">
    <property type="entry name" value="RNA_pol_sigma70_r4_t2"/>
</dbReference>
<protein>
    <submittedName>
        <fullName evidence="7">Sigma-70 family RNA polymerase sigma factor</fullName>
    </submittedName>
</protein>
<organism evidence="7 8">
    <name type="scientific">Flavivirga jejuensis</name>
    <dbReference type="NCBI Taxonomy" id="870487"/>
    <lineage>
        <taxon>Bacteria</taxon>
        <taxon>Pseudomonadati</taxon>
        <taxon>Bacteroidota</taxon>
        <taxon>Flavobacteriia</taxon>
        <taxon>Flavobacteriales</taxon>
        <taxon>Flavobacteriaceae</taxon>
        <taxon>Flavivirga</taxon>
    </lineage>
</organism>
<dbReference type="InterPro" id="IPR039425">
    <property type="entry name" value="RNA_pol_sigma-70-like"/>
</dbReference>
<dbReference type="InterPro" id="IPR007627">
    <property type="entry name" value="RNA_pol_sigma70_r2"/>
</dbReference>
<reference evidence="7" key="1">
    <citation type="submission" date="2023-07" db="EMBL/GenBank/DDBJ databases">
        <title>Two novel species in the genus Flavivirga.</title>
        <authorList>
            <person name="Kwon K."/>
        </authorList>
    </citation>
    <scope>NUCLEOTIDE SEQUENCE</scope>
    <source>
        <strain evidence="7">KACC 14158</strain>
    </source>
</reference>
<dbReference type="PANTHER" id="PTHR43133:SF46">
    <property type="entry name" value="RNA POLYMERASE SIGMA-70 FACTOR ECF SUBFAMILY"/>
    <property type="match status" value="1"/>
</dbReference>
<dbReference type="Gene3D" id="1.10.1740.10">
    <property type="match status" value="1"/>
</dbReference>
<keyword evidence="3" id="KW-0731">Sigma factor</keyword>
<dbReference type="Pfam" id="PF08281">
    <property type="entry name" value="Sigma70_r4_2"/>
    <property type="match status" value="1"/>
</dbReference>
<comment type="similarity">
    <text evidence="1">Belongs to the sigma-70 factor family. ECF subfamily.</text>
</comment>
<dbReference type="Proteomes" id="UP001176806">
    <property type="component" value="Unassembled WGS sequence"/>
</dbReference>